<evidence type="ECO:0000256" key="2">
    <source>
        <dbReference type="ARBA" id="ARBA00023125"/>
    </source>
</evidence>
<evidence type="ECO:0000256" key="1">
    <source>
        <dbReference type="ARBA" id="ARBA00023015"/>
    </source>
</evidence>
<dbReference type="Proteomes" id="UP000693672">
    <property type="component" value="Unassembled WGS sequence"/>
</dbReference>
<reference evidence="5" key="1">
    <citation type="submission" date="2021-06" db="EMBL/GenBank/DDBJ databases">
        <authorList>
            <person name="Criscuolo A."/>
        </authorList>
    </citation>
    <scope>NUCLEOTIDE SEQUENCE</scope>
    <source>
        <strain evidence="5">CIP111600</strain>
    </source>
</reference>
<dbReference type="CDD" id="cd06170">
    <property type="entry name" value="LuxR_C_like"/>
    <property type="match status" value="1"/>
</dbReference>
<evidence type="ECO:0000313" key="6">
    <source>
        <dbReference type="Proteomes" id="UP000693672"/>
    </source>
</evidence>
<name>A0A916NIN2_9BACL</name>
<dbReference type="AlphaFoldDB" id="A0A916NIN2"/>
<dbReference type="GO" id="GO:0003677">
    <property type="term" value="F:DNA binding"/>
    <property type="evidence" value="ECO:0007669"/>
    <property type="project" value="UniProtKB-KW"/>
</dbReference>
<accession>A0A916NIN2</accession>
<keyword evidence="1" id="KW-0805">Transcription regulation</keyword>
<keyword evidence="3" id="KW-0804">Transcription</keyword>
<gene>
    <name evidence="5" type="primary">malT_2</name>
    <name evidence="5" type="ORF">PAESOLCIP111_02502</name>
</gene>
<dbReference type="PROSITE" id="PS00622">
    <property type="entry name" value="HTH_LUXR_1"/>
    <property type="match status" value="1"/>
</dbReference>
<dbReference type="SMART" id="SM00421">
    <property type="entry name" value="HTH_LUXR"/>
    <property type="match status" value="1"/>
</dbReference>
<sequence>MEKDGELTALSLPPQPMSAMDERLDQVICGRGEQLALFQRYLSGESAEGRTIWNIYGTGGIGKSFLIDSFRRQAQRAGAIMVYMDSRDFIHQGELFCRELLLLLRLPASAGDPALHPNALTACLNRLKLLSSQTKVVLALDTYEEMGELDGWLRDRLIPWLPDRIMLLIAGRYKLKGAWALSPALRERLLFMPLGHLTKDESAVYLRQCGMTDVRQIEHAWFKTGGHPLALALAADVSSHSDWVNGADESEWFDHLAAAWLREVPDPRLRKMVEAASVLLRMNHEVLQTILDEELDGDTFNRLISLSFVRKTERGWMLHDLMRLAMRKQLEERMPARFEKLRSRAAQYYAARIRDAAPYRNTAWEVGELFYYSGTPLQRALILSYARGRYVWEPLTLSNLSEGEAYLRRRLEQATPLTLSGMDPETEQAFDEFVGKEEMTYTIKHLDLRAWAELDGRAAMLLRSTDGRTMGVAVIVPIHKETLPALRKDPFASPYLSSLKTKELVELEAEPTDPAGWFIRTIDYGDWQNPDMITETMYLMFSYMCSGGIFITSPPPMDFFRDAHLSLGFRQAPGVMHHHYDGRTPTPTFVLDTRGEKLEQFLRFLLQKGGFPEERRMPREYEMRLSSREREVAALVLEGMTNAEISRALYVSEITVKKHVSSVYGKLDVKGRSQLIKLLAGHRPS</sequence>
<dbReference type="RefSeq" id="WP_218092286.1">
    <property type="nucleotide sequence ID" value="NZ_CAJVAS010000009.1"/>
</dbReference>
<evidence type="ECO:0000256" key="3">
    <source>
        <dbReference type="ARBA" id="ARBA00023163"/>
    </source>
</evidence>
<dbReference type="PANTHER" id="PTHR44688">
    <property type="entry name" value="DNA-BINDING TRANSCRIPTIONAL ACTIVATOR DEVR_DOSR"/>
    <property type="match status" value="1"/>
</dbReference>
<dbReference type="GO" id="GO:0006355">
    <property type="term" value="P:regulation of DNA-templated transcription"/>
    <property type="evidence" value="ECO:0007669"/>
    <property type="project" value="InterPro"/>
</dbReference>
<dbReference type="PROSITE" id="PS50043">
    <property type="entry name" value="HTH_LUXR_2"/>
    <property type="match status" value="1"/>
</dbReference>
<dbReference type="EMBL" id="CAJVAS010000009">
    <property type="protein sequence ID" value="CAG7623270.1"/>
    <property type="molecule type" value="Genomic_DNA"/>
</dbReference>
<keyword evidence="6" id="KW-1185">Reference proteome</keyword>
<dbReference type="Pfam" id="PF00196">
    <property type="entry name" value="GerE"/>
    <property type="match status" value="1"/>
</dbReference>
<protein>
    <submittedName>
        <fullName evidence="5">HTH-type transcriptional regulator MalT</fullName>
    </submittedName>
</protein>
<evidence type="ECO:0000259" key="4">
    <source>
        <dbReference type="PROSITE" id="PS50043"/>
    </source>
</evidence>
<keyword evidence="2" id="KW-0238">DNA-binding</keyword>
<dbReference type="InterPro" id="IPR000792">
    <property type="entry name" value="Tscrpt_reg_LuxR_C"/>
</dbReference>
<comment type="caution">
    <text evidence="5">The sequence shown here is derived from an EMBL/GenBank/DDBJ whole genome shotgun (WGS) entry which is preliminary data.</text>
</comment>
<evidence type="ECO:0000313" key="5">
    <source>
        <dbReference type="EMBL" id="CAG7623270.1"/>
    </source>
</evidence>
<dbReference type="PANTHER" id="PTHR44688:SF16">
    <property type="entry name" value="DNA-BINDING TRANSCRIPTIONAL ACTIVATOR DEVR_DOSR"/>
    <property type="match status" value="1"/>
</dbReference>
<feature type="domain" description="HTH luxR-type" evidence="4">
    <location>
        <begin position="618"/>
        <end position="683"/>
    </location>
</feature>
<organism evidence="5 6">
    <name type="scientific">Paenibacillus solanacearum</name>
    <dbReference type="NCBI Taxonomy" id="2048548"/>
    <lineage>
        <taxon>Bacteria</taxon>
        <taxon>Bacillati</taxon>
        <taxon>Bacillota</taxon>
        <taxon>Bacilli</taxon>
        <taxon>Bacillales</taxon>
        <taxon>Paenibacillaceae</taxon>
        <taxon>Paenibacillus</taxon>
    </lineage>
</organism>
<proteinExistence type="predicted"/>